<dbReference type="Proteomes" id="UP000244223">
    <property type="component" value="Unassembled WGS sequence"/>
</dbReference>
<dbReference type="RefSeq" id="WP_107866881.1">
    <property type="nucleotide sequence ID" value="NZ_QAON01000022.1"/>
</dbReference>
<evidence type="ECO:0000313" key="1">
    <source>
        <dbReference type="EMBL" id="PTQ87140.1"/>
    </source>
</evidence>
<organism evidence="1 2">
    <name type="scientific">Agitococcus lubricus</name>
    <dbReference type="NCBI Taxonomy" id="1077255"/>
    <lineage>
        <taxon>Bacteria</taxon>
        <taxon>Pseudomonadati</taxon>
        <taxon>Pseudomonadota</taxon>
        <taxon>Gammaproteobacteria</taxon>
        <taxon>Moraxellales</taxon>
        <taxon>Moraxellaceae</taxon>
        <taxon>Agitococcus</taxon>
    </lineage>
</organism>
<comment type="caution">
    <text evidence="1">The sequence shown here is derived from an EMBL/GenBank/DDBJ whole genome shotgun (WGS) entry which is preliminary data.</text>
</comment>
<name>A0A2T5ITE3_9GAMM</name>
<proteinExistence type="predicted"/>
<gene>
    <name evidence="1" type="ORF">C8N29_1226</name>
</gene>
<dbReference type="AlphaFoldDB" id="A0A2T5ITE3"/>
<sequence>MSANRKSVFLSEESLSIVGPFTSGRLNSIIERYGYLLKTQDIADVFSPSQLALIYQVTKERATKERESWRQFHSITLRDLLNTVKTVDNCRNIDEMIDTINELKPLQWVALIDAIEMFWADERVRLFQAYQLRKKQP</sequence>
<evidence type="ECO:0000313" key="2">
    <source>
        <dbReference type="Proteomes" id="UP000244223"/>
    </source>
</evidence>
<dbReference type="EMBL" id="QAON01000022">
    <property type="protein sequence ID" value="PTQ87140.1"/>
    <property type="molecule type" value="Genomic_DNA"/>
</dbReference>
<accession>A0A2T5ITE3</accession>
<protein>
    <submittedName>
        <fullName evidence="1">Uncharacterized protein</fullName>
    </submittedName>
</protein>
<keyword evidence="2" id="KW-1185">Reference proteome</keyword>
<dbReference type="OrthoDB" id="9805159at2"/>
<reference evidence="1 2" key="1">
    <citation type="submission" date="2018-04" db="EMBL/GenBank/DDBJ databases">
        <title>Genomic Encyclopedia of Archaeal and Bacterial Type Strains, Phase II (KMG-II): from individual species to whole genera.</title>
        <authorList>
            <person name="Goeker M."/>
        </authorList>
    </citation>
    <scope>NUCLEOTIDE SEQUENCE [LARGE SCALE GENOMIC DNA]</scope>
    <source>
        <strain evidence="1 2">DSM 5822</strain>
    </source>
</reference>